<proteinExistence type="predicted"/>
<evidence type="ECO:0000313" key="2">
    <source>
        <dbReference type="EMBL" id="CAA9462590.1"/>
    </source>
</evidence>
<feature type="non-terminal residue" evidence="2">
    <location>
        <position position="40"/>
    </location>
</feature>
<protein>
    <submittedName>
        <fullName evidence="2">Uncharacterized protein</fullName>
    </submittedName>
</protein>
<dbReference type="EMBL" id="CADCVE010000091">
    <property type="protein sequence ID" value="CAA9462590.1"/>
    <property type="molecule type" value="Genomic_DNA"/>
</dbReference>
<sequence>CRENYRGRSRPWTVEQPIMIPPSPPPAPAPPPSVTPPSPS</sequence>
<evidence type="ECO:0000256" key="1">
    <source>
        <dbReference type="SAM" id="MobiDB-lite"/>
    </source>
</evidence>
<organism evidence="2">
    <name type="scientific">uncultured Rubrobacteraceae bacterium</name>
    <dbReference type="NCBI Taxonomy" id="349277"/>
    <lineage>
        <taxon>Bacteria</taxon>
        <taxon>Bacillati</taxon>
        <taxon>Actinomycetota</taxon>
        <taxon>Rubrobacteria</taxon>
        <taxon>Rubrobacterales</taxon>
        <taxon>Rubrobacteraceae</taxon>
        <taxon>environmental samples</taxon>
    </lineage>
</organism>
<dbReference type="AlphaFoldDB" id="A0A6J4R2S9"/>
<feature type="non-terminal residue" evidence="2">
    <location>
        <position position="1"/>
    </location>
</feature>
<feature type="compositionally biased region" description="Pro residues" evidence="1">
    <location>
        <begin position="19"/>
        <end position="40"/>
    </location>
</feature>
<name>A0A6J4R2S9_9ACTN</name>
<reference evidence="2" key="1">
    <citation type="submission" date="2020-02" db="EMBL/GenBank/DDBJ databases">
        <authorList>
            <person name="Meier V. D."/>
        </authorList>
    </citation>
    <scope>NUCLEOTIDE SEQUENCE</scope>
    <source>
        <strain evidence="2">AVDCRST_MAG28</strain>
    </source>
</reference>
<gene>
    <name evidence="2" type="ORF">AVDCRST_MAG28-3553</name>
</gene>
<accession>A0A6J4R2S9</accession>
<feature type="region of interest" description="Disordered" evidence="1">
    <location>
        <begin position="1"/>
        <end position="40"/>
    </location>
</feature>